<feature type="region of interest" description="Disordered" evidence="1">
    <location>
        <begin position="1"/>
        <end position="54"/>
    </location>
</feature>
<dbReference type="AlphaFoldDB" id="A0AAJ0DJD0"/>
<keyword evidence="3" id="KW-1185">Reference proteome</keyword>
<proteinExistence type="predicted"/>
<reference evidence="2" key="1">
    <citation type="submission" date="2023-04" db="EMBL/GenBank/DDBJ databases">
        <title>Black Yeasts Isolated from many extreme environments.</title>
        <authorList>
            <person name="Coleine C."/>
            <person name="Stajich J.E."/>
            <person name="Selbmann L."/>
        </authorList>
    </citation>
    <scope>NUCLEOTIDE SEQUENCE</scope>
    <source>
        <strain evidence="2">CCFEE 5312</strain>
    </source>
</reference>
<evidence type="ECO:0000313" key="3">
    <source>
        <dbReference type="Proteomes" id="UP001271007"/>
    </source>
</evidence>
<dbReference type="Proteomes" id="UP001271007">
    <property type="component" value="Unassembled WGS sequence"/>
</dbReference>
<gene>
    <name evidence="2" type="ORF">LTR09_007473</name>
</gene>
<comment type="caution">
    <text evidence="2">The sequence shown here is derived from an EMBL/GenBank/DDBJ whole genome shotgun (WGS) entry which is preliminary data.</text>
</comment>
<evidence type="ECO:0000256" key="1">
    <source>
        <dbReference type="SAM" id="MobiDB-lite"/>
    </source>
</evidence>
<evidence type="ECO:0000313" key="2">
    <source>
        <dbReference type="EMBL" id="KAK3051450.1"/>
    </source>
</evidence>
<feature type="compositionally biased region" description="Basic and acidic residues" evidence="1">
    <location>
        <begin position="22"/>
        <end position="46"/>
    </location>
</feature>
<organism evidence="2 3">
    <name type="scientific">Extremus antarcticus</name>
    <dbReference type="NCBI Taxonomy" id="702011"/>
    <lineage>
        <taxon>Eukaryota</taxon>
        <taxon>Fungi</taxon>
        <taxon>Dikarya</taxon>
        <taxon>Ascomycota</taxon>
        <taxon>Pezizomycotina</taxon>
        <taxon>Dothideomycetes</taxon>
        <taxon>Dothideomycetidae</taxon>
        <taxon>Mycosphaerellales</taxon>
        <taxon>Extremaceae</taxon>
        <taxon>Extremus</taxon>
    </lineage>
</organism>
<name>A0AAJ0DJD0_9PEZI</name>
<accession>A0AAJ0DJD0</accession>
<protein>
    <submittedName>
        <fullName evidence="2">Uncharacterized protein</fullName>
    </submittedName>
</protein>
<sequence>MSGCQSSTAYPRVDTPQVADIGIHETDSRKRQFESRILPDKAETQSRRVNSGKNMDQALVRFKVDHDKSTELVKTWSADARHL</sequence>
<dbReference type="EMBL" id="JAWDJX010000026">
    <property type="protein sequence ID" value="KAK3051450.1"/>
    <property type="molecule type" value="Genomic_DNA"/>
</dbReference>